<keyword evidence="3" id="KW-1185">Reference proteome</keyword>
<name>A0ABR3D8L3_NEUIN</name>
<dbReference type="EMBL" id="JAVLET010000006">
    <property type="protein sequence ID" value="KAL0469025.1"/>
    <property type="molecule type" value="Genomic_DNA"/>
</dbReference>
<organism evidence="2 3">
    <name type="scientific">Neurospora intermedia</name>
    <dbReference type="NCBI Taxonomy" id="5142"/>
    <lineage>
        <taxon>Eukaryota</taxon>
        <taxon>Fungi</taxon>
        <taxon>Dikarya</taxon>
        <taxon>Ascomycota</taxon>
        <taxon>Pezizomycotina</taxon>
        <taxon>Sordariomycetes</taxon>
        <taxon>Sordariomycetidae</taxon>
        <taxon>Sordariales</taxon>
        <taxon>Sordariaceae</taxon>
        <taxon>Neurospora</taxon>
    </lineage>
</organism>
<evidence type="ECO:0000256" key="1">
    <source>
        <dbReference type="SAM" id="Phobius"/>
    </source>
</evidence>
<protein>
    <recommendedName>
        <fullName evidence="4">Secreted protein</fullName>
    </recommendedName>
</protein>
<gene>
    <name evidence="2" type="ORF">QR685DRAFT_529486</name>
</gene>
<evidence type="ECO:0000313" key="2">
    <source>
        <dbReference type="EMBL" id="KAL0469025.1"/>
    </source>
</evidence>
<keyword evidence="1" id="KW-1133">Transmembrane helix</keyword>
<accession>A0ABR3D8L3</accession>
<reference evidence="2 3" key="1">
    <citation type="submission" date="2023-09" db="EMBL/GenBank/DDBJ databases">
        <title>Multi-omics analysis of a traditional fermented food reveals byproduct-associated fungal strains for waste-to-food upcycling.</title>
        <authorList>
            <consortium name="Lawrence Berkeley National Laboratory"/>
            <person name="Rekdal V.M."/>
            <person name="Villalobos-Escobedo J.M."/>
            <person name="Rodriguez-Valeron N."/>
            <person name="Garcia M.O."/>
            <person name="Vasquez D.P."/>
            <person name="Damayanti I."/>
            <person name="Sorensen P.M."/>
            <person name="Baidoo E.E."/>
            <person name="De Carvalho A.C."/>
            <person name="Riley R."/>
            <person name="Lipzen A."/>
            <person name="He G."/>
            <person name="Yan M."/>
            <person name="Haridas S."/>
            <person name="Daum C."/>
            <person name="Yoshinaga Y."/>
            <person name="Ng V."/>
            <person name="Grigoriev I.V."/>
            <person name="Munk R."/>
            <person name="Nuraida L."/>
            <person name="Wijaya C.H."/>
            <person name="Morales P.-C."/>
            <person name="Keasling J.D."/>
        </authorList>
    </citation>
    <scope>NUCLEOTIDE SEQUENCE [LARGE SCALE GENOMIC DNA]</scope>
    <source>
        <strain evidence="2 3">FGSC 2613</strain>
    </source>
</reference>
<evidence type="ECO:0008006" key="4">
    <source>
        <dbReference type="Google" id="ProtNLM"/>
    </source>
</evidence>
<proteinExistence type="predicted"/>
<dbReference type="Proteomes" id="UP001451303">
    <property type="component" value="Unassembled WGS sequence"/>
</dbReference>
<keyword evidence="1" id="KW-0812">Transmembrane</keyword>
<keyword evidence="1" id="KW-0472">Membrane</keyword>
<evidence type="ECO:0000313" key="3">
    <source>
        <dbReference type="Proteomes" id="UP001451303"/>
    </source>
</evidence>
<feature type="transmembrane region" description="Helical" evidence="1">
    <location>
        <begin position="6"/>
        <end position="26"/>
    </location>
</feature>
<sequence>MILHNLFSLWHAILWLRLVAAGYILYSKYAVKVPRHLYCPCPVSRYIATCNTQNRNIYTSLRSTVHPSPS</sequence>
<comment type="caution">
    <text evidence="2">The sequence shown here is derived from an EMBL/GenBank/DDBJ whole genome shotgun (WGS) entry which is preliminary data.</text>
</comment>